<feature type="non-terminal residue" evidence="1">
    <location>
        <position position="68"/>
    </location>
</feature>
<dbReference type="EMBL" id="KN822013">
    <property type="protein sequence ID" value="KIM67416.1"/>
    <property type="molecule type" value="Genomic_DNA"/>
</dbReference>
<organism evidence="1 2">
    <name type="scientific">Scleroderma citrinum Foug A</name>
    <dbReference type="NCBI Taxonomy" id="1036808"/>
    <lineage>
        <taxon>Eukaryota</taxon>
        <taxon>Fungi</taxon>
        <taxon>Dikarya</taxon>
        <taxon>Basidiomycota</taxon>
        <taxon>Agaricomycotina</taxon>
        <taxon>Agaricomycetes</taxon>
        <taxon>Agaricomycetidae</taxon>
        <taxon>Boletales</taxon>
        <taxon>Sclerodermatineae</taxon>
        <taxon>Sclerodermataceae</taxon>
        <taxon>Scleroderma</taxon>
    </lineage>
</organism>
<keyword evidence="2" id="KW-1185">Reference proteome</keyword>
<evidence type="ECO:0000313" key="1">
    <source>
        <dbReference type="EMBL" id="KIM67416.1"/>
    </source>
</evidence>
<dbReference type="InParanoid" id="A0A0C3EHK3"/>
<accession>A0A0C3EHK3</accession>
<reference evidence="2" key="2">
    <citation type="submission" date="2015-01" db="EMBL/GenBank/DDBJ databases">
        <title>Evolutionary Origins and Diversification of the Mycorrhizal Mutualists.</title>
        <authorList>
            <consortium name="DOE Joint Genome Institute"/>
            <consortium name="Mycorrhizal Genomics Consortium"/>
            <person name="Kohler A."/>
            <person name="Kuo A."/>
            <person name="Nagy L.G."/>
            <person name="Floudas D."/>
            <person name="Copeland A."/>
            <person name="Barry K.W."/>
            <person name="Cichocki N."/>
            <person name="Veneault-Fourrey C."/>
            <person name="LaButti K."/>
            <person name="Lindquist E.A."/>
            <person name="Lipzen A."/>
            <person name="Lundell T."/>
            <person name="Morin E."/>
            <person name="Murat C."/>
            <person name="Riley R."/>
            <person name="Ohm R."/>
            <person name="Sun H."/>
            <person name="Tunlid A."/>
            <person name="Henrissat B."/>
            <person name="Grigoriev I.V."/>
            <person name="Hibbett D.S."/>
            <person name="Martin F."/>
        </authorList>
    </citation>
    <scope>NUCLEOTIDE SEQUENCE [LARGE SCALE GENOMIC DNA]</scope>
    <source>
        <strain evidence="2">Foug A</strain>
    </source>
</reference>
<dbReference type="Proteomes" id="UP000053989">
    <property type="component" value="Unassembled WGS sequence"/>
</dbReference>
<evidence type="ECO:0000313" key="2">
    <source>
        <dbReference type="Proteomes" id="UP000053989"/>
    </source>
</evidence>
<dbReference type="OrthoDB" id="2660902at2759"/>
<feature type="non-terminal residue" evidence="1">
    <location>
        <position position="1"/>
    </location>
</feature>
<reference evidence="1 2" key="1">
    <citation type="submission" date="2014-04" db="EMBL/GenBank/DDBJ databases">
        <authorList>
            <consortium name="DOE Joint Genome Institute"/>
            <person name="Kuo A."/>
            <person name="Kohler A."/>
            <person name="Nagy L.G."/>
            <person name="Floudas D."/>
            <person name="Copeland A."/>
            <person name="Barry K.W."/>
            <person name="Cichocki N."/>
            <person name="Veneault-Fourrey C."/>
            <person name="LaButti K."/>
            <person name="Lindquist E.A."/>
            <person name="Lipzen A."/>
            <person name="Lundell T."/>
            <person name="Morin E."/>
            <person name="Murat C."/>
            <person name="Sun H."/>
            <person name="Tunlid A."/>
            <person name="Henrissat B."/>
            <person name="Grigoriev I.V."/>
            <person name="Hibbett D.S."/>
            <person name="Martin F."/>
            <person name="Nordberg H.P."/>
            <person name="Cantor M.N."/>
            <person name="Hua S.X."/>
        </authorList>
    </citation>
    <scope>NUCLEOTIDE SEQUENCE [LARGE SCALE GENOMIC DNA]</scope>
    <source>
        <strain evidence="1 2">Foug A</strain>
    </source>
</reference>
<dbReference type="AlphaFoldDB" id="A0A0C3EHK3"/>
<dbReference type="HOGENOM" id="CLU_180954_0_0_1"/>
<gene>
    <name evidence="1" type="ORF">SCLCIDRAFT_37885</name>
</gene>
<name>A0A0C3EHK3_9AGAM</name>
<proteinExistence type="predicted"/>
<sequence length="68" mass="7877">KKYYEANKTLGATGAGHTAEELKENPDMKKLLMFPIQLNFHGYWRMNLTYNTVYTTGNPGQYFEVEVL</sequence>
<dbReference type="STRING" id="1036808.A0A0C3EHK3"/>
<protein>
    <submittedName>
        <fullName evidence="1">Uncharacterized protein</fullName>
    </submittedName>
</protein>